<feature type="compositionally biased region" description="Low complexity" evidence="9">
    <location>
        <begin position="343"/>
        <end position="353"/>
    </location>
</feature>
<accession>A0A078A326</accession>
<feature type="compositionally biased region" description="Polar residues" evidence="9">
    <location>
        <begin position="498"/>
        <end position="511"/>
    </location>
</feature>
<gene>
    <name evidence="11" type="primary">Contig16675.g17762</name>
    <name evidence="11" type="ORF">STYLEM_4894</name>
</gene>
<dbReference type="PROSITE" id="PS50011">
    <property type="entry name" value="PROTEIN_KINASE_DOM"/>
    <property type="match status" value="1"/>
</dbReference>
<dbReference type="SUPFAM" id="SSF56112">
    <property type="entry name" value="Protein kinase-like (PK-like)"/>
    <property type="match status" value="1"/>
</dbReference>
<dbReference type="InterPro" id="IPR000719">
    <property type="entry name" value="Prot_kinase_dom"/>
</dbReference>
<comment type="catalytic activity">
    <reaction evidence="8">
        <text>L-seryl-[protein] + ATP = O-phospho-L-seryl-[protein] + ADP + H(+)</text>
        <dbReference type="Rhea" id="RHEA:17989"/>
        <dbReference type="Rhea" id="RHEA-COMP:9863"/>
        <dbReference type="Rhea" id="RHEA-COMP:11604"/>
        <dbReference type="ChEBI" id="CHEBI:15378"/>
        <dbReference type="ChEBI" id="CHEBI:29999"/>
        <dbReference type="ChEBI" id="CHEBI:30616"/>
        <dbReference type="ChEBI" id="CHEBI:83421"/>
        <dbReference type="ChEBI" id="CHEBI:456216"/>
        <dbReference type="EC" id="2.7.11.1"/>
    </reaction>
</comment>
<keyword evidence="6" id="KW-0067">ATP-binding</keyword>
<feature type="region of interest" description="Disordered" evidence="9">
    <location>
        <begin position="261"/>
        <end position="511"/>
    </location>
</feature>
<evidence type="ECO:0000256" key="7">
    <source>
        <dbReference type="ARBA" id="ARBA00047899"/>
    </source>
</evidence>
<dbReference type="InterPro" id="IPR051131">
    <property type="entry name" value="NEK_Ser/Thr_kinase_NIMA"/>
</dbReference>
<feature type="compositionally biased region" description="Basic and acidic residues" evidence="9">
    <location>
        <begin position="271"/>
        <end position="284"/>
    </location>
</feature>
<keyword evidence="2" id="KW-0723">Serine/threonine-protein kinase</keyword>
<evidence type="ECO:0000259" key="10">
    <source>
        <dbReference type="PROSITE" id="PS50011"/>
    </source>
</evidence>
<feature type="compositionally biased region" description="Polar residues" evidence="9">
    <location>
        <begin position="392"/>
        <end position="414"/>
    </location>
</feature>
<dbReference type="AlphaFoldDB" id="A0A078A326"/>
<keyword evidence="3" id="KW-0808">Transferase</keyword>
<dbReference type="GO" id="GO:0005524">
    <property type="term" value="F:ATP binding"/>
    <property type="evidence" value="ECO:0007669"/>
    <property type="project" value="UniProtKB-KW"/>
</dbReference>
<dbReference type="PROSITE" id="PS00108">
    <property type="entry name" value="PROTEIN_KINASE_ST"/>
    <property type="match status" value="1"/>
</dbReference>
<evidence type="ECO:0000256" key="8">
    <source>
        <dbReference type="ARBA" id="ARBA00048679"/>
    </source>
</evidence>
<name>A0A078A326_STYLE</name>
<dbReference type="OrthoDB" id="248923at2759"/>
<evidence type="ECO:0000256" key="6">
    <source>
        <dbReference type="ARBA" id="ARBA00022840"/>
    </source>
</evidence>
<evidence type="ECO:0000256" key="9">
    <source>
        <dbReference type="SAM" id="MobiDB-lite"/>
    </source>
</evidence>
<dbReference type="Gene3D" id="1.10.510.10">
    <property type="entry name" value="Transferase(Phosphotransferase) domain 1"/>
    <property type="match status" value="1"/>
</dbReference>
<dbReference type="SMART" id="SM00220">
    <property type="entry name" value="S_TKc"/>
    <property type="match status" value="1"/>
</dbReference>
<evidence type="ECO:0000256" key="5">
    <source>
        <dbReference type="ARBA" id="ARBA00022777"/>
    </source>
</evidence>
<dbReference type="PANTHER" id="PTHR44899:SF3">
    <property type="entry name" value="SERINE_THREONINE-PROTEIN KINASE NEK1"/>
    <property type="match status" value="1"/>
</dbReference>
<evidence type="ECO:0000256" key="4">
    <source>
        <dbReference type="ARBA" id="ARBA00022741"/>
    </source>
</evidence>
<dbReference type="GO" id="GO:0004674">
    <property type="term" value="F:protein serine/threonine kinase activity"/>
    <property type="evidence" value="ECO:0007669"/>
    <property type="project" value="UniProtKB-KW"/>
</dbReference>
<feature type="compositionally biased region" description="Low complexity" evidence="9">
    <location>
        <begin position="371"/>
        <end position="381"/>
    </location>
</feature>
<dbReference type="InParanoid" id="A0A078A326"/>
<keyword evidence="4" id="KW-0547">Nucleotide-binding</keyword>
<evidence type="ECO:0000313" key="12">
    <source>
        <dbReference type="Proteomes" id="UP000039865"/>
    </source>
</evidence>
<evidence type="ECO:0000256" key="1">
    <source>
        <dbReference type="ARBA" id="ARBA00012513"/>
    </source>
</evidence>
<evidence type="ECO:0000256" key="2">
    <source>
        <dbReference type="ARBA" id="ARBA00022527"/>
    </source>
</evidence>
<comment type="catalytic activity">
    <reaction evidence="7">
        <text>L-threonyl-[protein] + ATP = O-phospho-L-threonyl-[protein] + ADP + H(+)</text>
        <dbReference type="Rhea" id="RHEA:46608"/>
        <dbReference type="Rhea" id="RHEA-COMP:11060"/>
        <dbReference type="Rhea" id="RHEA-COMP:11605"/>
        <dbReference type="ChEBI" id="CHEBI:15378"/>
        <dbReference type="ChEBI" id="CHEBI:30013"/>
        <dbReference type="ChEBI" id="CHEBI:30616"/>
        <dbReference type="ChEBI" id="CHEBI:61977"/>
        <dbReference type="ChEBI" id="CHEBI:456216"/>
        <dbReference type="EC" id="2.7.11.1"/>
    </reaction>
</comment>
<feature type="compositionally biased region" description="Polar residues" evidence="9">
    <location>
        <begin position="472"/>
        <end position="485"/>
    </location>
</feature>
<evidence type="ECO:0000313" key="11">
    <source>
        <dbReference type="EMBL" id="CDW75898.1"/>
    </source>
</evidence>
<dbReference type="PANTHER" id="PTHR44899">
    <property type="entry name" value="CAMK FAMILY PROTEIN KINASE"/>
    <property type="match status" value="1"/>
</dbReference>
<reference evidence="11 12" key="1">
    <citation type="submission" date="2014-06" db="EMBL/GenBank/DDBJ databases">
        <authorList>
            <person name="Swart Estienne"/>
        </authorList>
    </citation>
    <scope>NUCLEOTIDE SEQUENCE [LARGE SCALE GENOMIC DNA]</scope>
    <source>
        <strain evidence="11 12">130c</strain>
    </source>
</reference>
<dbReference type="Pfam" id="PF00069">
    <property type="entry name" value="Pkinase"/>
    <property type="match status" value="1"/>
</dbReference>
<organism evidence="11 12">
    <name type="scientific">Stylonychia lemnae</name>
    <name type="common">Ciliate</name>
    <dbReference type="NCBI Taxonomy" id="5949"/>
    <lineage>
        <taxon>Eukaryota</taxon>
        <taxon>Sar</taxon>
        <taxon>Alveolata</taxon>
        <taxon>Ciliophora</taxon>
        <taxon>Intramacronucleata</taxon>
        <taxon>Spirotrichea</taxon>
        <taxon>Stichotrichia</taxon>
        <taxon>Sporadotrichida</taxon>
        <taxon>Oxytrichidae</taxon>
        <taxon>Stylonychinae</taxon>
        <taxon>Stylonychia</taxon>
    </lineage>
</organism>
<feature type="compositionally biased region" description="Low complexity" evidence="9">
    <location>
        <begin position="320"/>
        <end position="330"/>
    </location>
</feature>
<dbReference type="InterPro" id="IPR011009">
    <property type="entry name" value="Kinase-like_dom_sf"/>
</dbReference>
<dbReference type="OMA" id="DEREYHT"/>
<dbReference type="InterPro" id="IPR008271">
    <property type="entry name" value="Ser/Thr_kinase_AS"/>
</dbReference>
<protein>
    <recommendedName>
        <fullName evidence="1">non-specific serine/threonine protein kinase</fullName>
        <ecNumber evidence="1">2.7.11.1</ecNumber>
    </recommendedName>
</protein>
<dbReference type="Proteomes" id="UP000039865">
    <property type="component" value="Unassembled WGS sequence"/>
</dbReference>
<sequence>MQKLSDKEKENALNEVRILASIQHPNIIAYKEAFIDEPSQSLCIVMEYADNGDLFQQICDHQKNNTLFKEDDIWKIFIQLVRGLKCLHEIFIFHRDLKSANVFLNKDGSAKLGDMNVSKVAKKGLLYTQTGTPYYASPEVWKDQPYDQKSDIWSLGCVLYESISLKPPFRAEDMQGLYKKVLRGIYPKIPNVYSQELSSLVKSLIQVSPQLRPTCDKILDMPSIKKKTEKLFPEDFFYESQSSLLNTIRVPKNLLYLTDRLPKPQYSSSKKKQDEEEKQRRRTYDPGQQMLPDIKNQKQKSGQLPPPGAPGINQKKKKPANQQNAQNTNQRPSLSQLKLNENSSQDGQDDQSSVMTRPSPNKVDDEKRSQASRQSRGQSQGKDLGVIPINITDPSNLPSQIPTGKSGAAKQSNAGAGRRKNNSQQKQVPNIESKADEYDNEQFENDDKNPTTAGNKSSVSPTRNSQKEEVDSTYNDSPGQLNHITPISKKSKLSSPSQLMMQNRQNVSSNGSVERIYINKPIQQSSVPYNNIKESANPTSIYQNMLNQQENNTTSKKNLHYINITGDSRAVGQLGLKKAEKDLIMRRYKYNHQMSDNIQRVALIYGQPNQNNNGTASVVNPNTNSSPYTYSLNSQYQNNPYLNSQMQQNNNNLSGILKRKYILDESQSNSQIRLPRIQSLGRHQQELPQNQLSKLLPPISGNAQNANGIMLSRVNQGMPPAYNQYILKPSKIKTINKPTLSSGVSGEKMHLNQIQYKNHSNASQSTALSNAINIENQKNSINLSSNIGKGSIVGNSNYGSSPLGANSSINIELGSQGSEIKKIIKKKKNQNLNNNNSGMAAINQ</sequence>
<evidence type="ECO:0000256" key="3">
    <source>
        <dbReference type="ARBA" id="ARBA00022679"/>
    </source>
</evidence>
<feature type="domain" description="Protein kinase" evidence="10">
    <location>
        <begin position="1"/>
        <end position="224"/>
    </location>
</feature>
<keyword evidence="12" id="KW-1185">Reference proteome</keyword>
<keyword evidence="5 11" id="KW-0418">Kinase</keyword>
<feature type="compositionally biased region" description="Polar residues" evidence="9">
    <location>
        <begin position="450"/>
        <end position="464"/>
    </location>
</feature>
<dbReference type="EMBL" id="CCKQ01004736">
    <property type="protein sequence ID" value="CDW75898.1"/>
    <property type="molecule type" value="Genomic_DNA"/>
</dbReference>
<dbReference type="Gene3D" id="3.30.200.20">
    <property type="entry name" value="Phosphorylase Kinase, domain 1"/>
    <property type="match status" value="1"/>
</dbReference>
<dbReference type="EC" id="2.7.11.1" evidence="1"/>
<feature type="compositionally biased region" description="Polar residues" evidence="9">
    <location>
        <begin position="331"/>
        <end position="342"/>
    </location>
</feature>
<proteinExistence type="predicted"/>